<dbReference type="Gene3D" id="1.10.260.40">
    <property type="entry name" value="lambda repressor-like DNA-binding domains"/>
    <property type="match status" value="1"/>
</dbReference>
<dbReference type="RefSeq" id="WP_002565399.1">
    <property type="nucleotide sequence ID" value="NZ_JAWYMX010000030.1"/>
</dbReference>
<dbReference type="CDD" id="cd00093">
    <property type="entry name" value="HTH_XRE"/>
    <property type="match status" value="1"/>
</dbReference>
<dbReference type="InterPro" id="IPR010982">
    <property type="entry name" value="Lambda_DNA-bd_dom_sf"/>
</dbReference>
<dbReference type="PROSITE" id="PS50943">
    <property type="entry name" value="HTH_CROC1"/>
    <property type="match status" value="1"/>
</dbReference>
<gene>
    <name evidence="2" type="ORF">DW839_26030</name>
</gene>
<dbReference type="SUPFAM" id="SSF47413">
    <property type="entry name" value="lambda repressor-like DNA-binding domains"/>
    <property type="match status" value="1"/>
</dbReference>
<dbReference type="Pfam" id="PF13560">
    <property type="entry name" value="HTH_31"/>
    <property type="match status" value="1"/>
</dbReference>
<evidence type="ECO:0000313" key="2">
    <source>
        <dbReference type="EMBL" id="RHC50186.1"/>
    </source>
</evidence>
<reference evidence="2 3" key="1">
    <citation type="submission" date="2018-08" db="EMBL/GenBank/DDBJ databases">
        <title>A genome reference for cultivated species of the human gut microbiota.</title>
        <authorList>
            <person name="Zou Y."/>
            <person name="Xue W."/>
            <person name="Luo G."/>
        </authorList>
    </citation>
    <scope>NUCLEOTIDE SEQUENCE [LARGE SCALE GENOMIC DNA]</scope>
    <source>
        <strain evidence="2 3">AM35-14</strain>
    </source>
</reference>
<evidence type="ECO:0000259" key="1">
    <source>
        <dbReference type="PROSITE" id="PS50943"/>
    </source>
</evidence>
<accession>A0A414AL86</accession>
<dbReference type="InterPro" id="IPR001387">
    <property type="entry name" value="Cro/C1-type_HTH"/>
</dbReference>
<dbReference type="EMBL" id="QSHZ01000038">
    <property type="protein sequence ID" value="RHC50186.1"/>
    <property type="molecule type" value="Genomic_DNA"/>
</dbReference>
<protein>
    <submittedName>
        <fullName evidence="2">XRE family transcriptional regulator</fullName>
    </submittedName>
</protein>
<dbReference type="SMART" id="SM00530">
    <property type="entry name" value="HTH_XRE"/>
    <property type="match status" value="1"/>
</dbReference>
<feature type="domain" description="HTH cro/C1-type" evidence="1">
    <location>
        <begin position="14"/>
        <end position="68"/>
    </location>
</feature>
<dbReference type="Proteomes" id="UP000283975">
    <property type="component" value="Unassembled WGS sequence"/>
</dbReference>
<dbReference type="GO" id="GO:0003677">
    <property type="term" value="F:DNA binding"/>
    <property type="evidence" value="ECO:0007669"/>
    <property type="project" value="InterPro"/>
</dbReference>
<comment type="caution">
    <text evidence="2">The sequence shown here is derived from an EMBL/GenBank/DDBJ whole genome shotgun (WGS) entry which is preliminary data.</text>
</comment>
<evidence type="ECO:0000313" key="3">
    <source>
        <dbReference type="Proteomes" id="UP000283975"/>
    </source>
</evidence>
<proteinExistence type="predicted"/>
<organism evidence="2 3">
    <name type="scientific">Enterocloster bolteae</name>
    <dbReference type="NCBI Taxonomy" id="208479"/>
    <lineage>
        <taxon>Bacteria</taxon>
        <taxon>Bacillati</taxon>
        <taxon>Bacillota</taxon>
        <taxon>Clostridia</taxon>
        <taxon>Lachnospirales</taxon>
        <taxon>Lachnospiraceae</taxon>
        <taxon>Enterocloster</taxon>
    </lineage>
</organism>
<dbReference type="AlphaFoldDB" id="A0A414AL86"/>
<name>A0A414AL86_9FIRM</name>
<sequence length="78" mass="8638">MNIANFNFPVADNIERIIKERGLKQCAVASKAGFKKQPFSDMLNGRRLIKTSDVIIIAKALGVSINELYDSTGLKKRA</sequence>